<reference evidence="2" key="1">
    <citation type="submission" date="2019-04" db="EMBL/GenBank/DDBJ databases">
        <title>Friends and foes A comparative genomics studyof 23 Aspergillus species from section Flavi.</title>
        <authorList>
            <consortium name="DOE Joint Genome Institute"/>
            <person name="Kjaerbolling I."/>
            <person name="Vesth T."/>
            <person name="Frisvad J.C."/>
            <person name="Nybo J.L."/>
            <person name="Theobald S."/>
            <person name="Kildgaard S."/>
            <person name="Isbrandt T."/>
            <person name="Kuo A."/>
            <person name="Sato A."/>
            <person name="Lyhne E.K."/>
            <person name="Kogle M.E."/>
            <person name="Wiebenga A."/>
            <person name="Kun R.S."/>
            <person name="Lubbers R.J."/>
            <person name="Makela M.R."/>
            <person name="Barry K."/>
            <person name="Chovatia M."/>
            <person name="Clum A."/>
            <person name="Daum C."/>
            <person name="Haridas S."/>
            <person name="He G."/>
            <person name="LaButti K."/>
            <person name="Lipzen A."/>
            <person name="Mondo S."/>
            <person name="Riley R."/>
            <person name="Salamov A."/>
            <person name="Simmons B.A."/>
            <person name="Magnuson J.K."/>
            <person name="Henrissat B."/>
            <person name="Mortensen U.H."/>
            <person name="Larsen T.O."/>
            <person name="Devries R.P."/>
            <person name="Grigoriev I.V."/>
            <person name="Machida M."/>
            <person name="Baker S.E."/>
            <person name="Andersen M.R."/>
        </authorList>
    </citation>
    <scope>NUCLEOTIDE SEQUENCE [LARGE SCALE GENOMIC DNA]</scope>
    <source>
        <strain evidence="2">CBS 130015</strain>
    </source>
</reference>
<gene>
    <name evidence="1" type="ORF">BDV41DRAFT_526446</name>
</gene>
<name>A0A5N6WD37_9EURO</name>
<keyword evidence="2" id="KW-1185">Reference proteome</keyword>
<evidence type="ECO:0000313" key="1">
    <source>
        <dbReference type="EMBL" id="KAE8317340.1"/>
    </source>
</evidence>
<protein>
    <submittedName>
        <fullName evidence="1">Uncharacterized protein</fullName>
    </submittedName>
</protein>
<accession>A0A5N6WD37</accession>
<organism evidence="1 2">
    <name type="scientific">Aspergillus transmontanensis</name>
    <dbReference type="NCBI Taxonomy" id="1034304"/>
    <lineage>
        <taxon>Eukaryota</taxon>
        <taxon>Fungi</taxon>
        <taxon>Dikarya</taxon>
        <taxon>Ascomycota</taxon>
        <taxon>Pezizomycotina</taxon>
        <taxon>Eurotiomycetes</taxon>
        <taxon>Eurotiomycetidae</taxon>
        <taxon>Eurotiales</taxon>
        <taxon>Aspergillaceae</taxon>
        <taxon>Aspergillus</taxon>
        <taxon>Aspergillus subgen. Circumdati</taxon>
    </lineage>
</organism>
<dbReference type="EMBL" id="ML738302">
    <property type="protein sequence ID" value="KAE8317340.1"/>
    <property type="molecule type" value="Genomic_DNA"/>
</dbReference>
<feature type="non-terminal residue" evidence="1">
    <location>
        <position position="1"/>
    </location>
</feature>
<evidence type="ECO:0000313" key="2">
    <source>
        <dbReference type="Proteomes" id="UP000325433"/>
    </source>
</evidence>
<dbReference type="AlphaFoldDB" id="A0A5N6WD37"/>
<dbReference type="Proteomes" id="UP000325433">
    <property type="component" value="Unassembled WGS sequence"/>
</dbReference>
<proteinExistence type="predicted"/>
<sequence>MRQSWVNGDFWVTYAARKNFAFDTIVWKKLDHRLLVLAPLPRKVNGRRGLNC</sequence>